<dbReference type="EMBL" id="CP017478">
    <property type="protein sequence ID" value="AOW20391.1"/>
    <property type="molecule type" value="Genomic_DNA"/>
</dbReference>
<dbReference type="KEGG" id="lul:LPB138_06765"/>
<name>A0A1D8P744_9FLAO</name>
<evidence type="ECO:0000313" key="1">
    <source>
        <dbReference type="EMBL" id="AOW20391.1"/>
    </source>
</evidence>
<protein>
    <submittedName>
        <fullName evidence="1">Uncharacterized protein</fullName>
    </submittedName>
</protein>
<gene>
    <name evidence="1" type="ORF">LPB138_06765</name>
</gene>
<proteinExistence type="predicted"/>
<sequence length="192" mass="22265">MEPIQLKGVFISSKGYKKQLILKNNEVPIMLSFLKNIIKDEVLIINTNLGLEIYYNSSIDYGNIITKSFLLLISKKDKMANDYRIAVCSSLIEVTKTIKLSFVRLSTMPLLFSSYTKSLLFQLNSNFLHNTGIMKELYAVLHETLVILNHNEFYSKKTYDFQTSVQELFKQIKYYPLLNQLIKESTSILRVN</sequence>
<accession>A0A1D8P744</accession>
<reference evidence="1 2" key="1">
    <citation type="submission" date="2016-10" db="EMBL/GenBank/DDBJ databases">
        <title>Lutibacter sp. LPB0138, isolated from marine gastropod.</title>
        <authorList>
            <person name="Kim E."/>
            <person name="Yi H."/>
        </authorList>
    </citation>
    <scope>NUCLEOTIDE SEQUENCE [LARGE SCALE GENOMIC DNA]</scope>
    <source>
        <strain evidence="1 2">LPB0138</strain>
    </source>
</reference>
<dbReference type="AlphaFoldDB" id="A0A1D8P744"/>
<evidence type="ECO:0000313" key="2">
    <source>
        <dbReference type="Proteomes" id="UP000176050"/>
    </source>
</evidence>
<keyword evidence="2" id="KW-1185">Reference proteome</keyword>
<organism evidence="1 2">
    <name type="scientific">Urechidicola croceus</name>
    <dbReference type="NCBI Taxonomy" id="1850246"/>
    <lineage>
        <taxon>Bacteria</taxon>
        <taxon>Pseudomonadati</taxon>
        <taxon>Bacteroidota</taxon>
        <taxon>Flavobacteriia</taxon>
        <taxon>Flavobacteriales</taxon>
        <taxon>Flavobacteriaceae</taxon>
        <taxon>Urechidicola</taxon>
    </lineage>
</organism>
<dbReference type="Proteomes" id="UP000176050">
    <property type="component" value="Chromosome"/>
</dbReference>